<dbReference type="InParanoid" id="A0A7E5W411"/>
<reference evidence="2" key="1">
    <citation type="submission" date="2025-08" db="UniProtKB">
        <authorList>
            <consortium name="RefSeq"/>
        </authorList>
    </citation>
    <scope>IDENTIFICATION</scope>
</reference>
<gene>
    <name evidence="2" type="primary">LOC113499107</name>
</gene>
<dbReference type="OrthoDB" id="5976811at2759"/>
<name>A0A7E5W411_TRINI</name>
<accession>A0A7E5W411</accession>
<evidence type="ECO:0000313" key="2">
    <source>
        <dbReference type="RefSeq" id="XP_026735267.1"/>
    </source>
</evidence>
<dbReference type="RefSeq" id="XP_026735267.1">
    <property type="nucleotide sequence ID" value="XM_026879466.1"/>
</dbReference>
<organism evidence="1 2">
    <name type="scientific">Trichoplusia ni</name>
    <name type="common">Cabbage looper</name>
    <dbReference type="NCBI Taxonomy" id="7111"/>
    <lineage>
        <taxon>Eukaryota</taxon>
        <taxon>Metazoa</taxon>
        <taxon>Ecdysozoa</taxon>
        <taxon>Arthropoda</taxon>
        <taxon>Hexapoda</taxon>
        <taxon>Insecta</taxon>
        <taxon>Pterygota</taxon>
        <taxon>Neoptera</taxon>
        <taxon>Endopterygota</taxon>
        <taxon>Lepidoptera</taxon>
        <taxon>Glossata</taxon>
        <taxon>Ditrysia</taxon>
        <taxon>Noctuoidea</taxon>
        <taxon>Noctuidae</taxon>
        <taxon>Plusiinae</taxon>
        <taxon>Trichoplusia</taxon>
    </lineage>
</organism>
<dbReference type="Proteomes" id="UP000322000">
    <property type="component" value="Chromosome 11"/>
</dbReference>
<dbReference type="AlphaFoldDB" id="A0A7E5W411"/>
<sequence>MERCPIKKGNKSYKICMHGTYENEQCGHRLDCYRDANEECTEKREFDNHDKRCRTGYMCNKELGICVGPEGRPDTWQLKLMTIIGRPNDHKTHTVDDGIPFEGL</sequence>
<protein>
    <submittedName>
        <fullName evidence="2">Uncharacterized protein LOC113499107</fullName>
    </submittedName>
</protein>
<dbReference type="GeneID" id="113499107"/>
<dbReference type="KEGG" id="tnl:113499107"/>
<evidence type="ECO:0000313" key="1">
    <source>
        <dbReference type="Proteomes" id="UP000322000"/>
    </source>
</evidence>
<proteinExistence type="predicted"/>
<keyword evidence="1" id="KW-1185">Reference proteome</keyword>